<reference evidence="1 2" key="1">
    <citation type="submission" date="2016-10" db="EMBL/GenBank/DDBJ databases">
        <authorList>
            <person name="de Groot N.N."/>
        </authorList>
    </citation>
    <scope>NUCLEOTIDE SEQUENCE [LARGE SCALE GENOMIC DNA]</scope>
    <source>
        <strain evidence="1 2">RK1</strain>
    </source>
</reference>
<name>A0A1I3IBU9_9SPHI</name>
<accession>A0A1I3IBU9</accession>
<keyword evidence="2" id="KW-1185">Reference proteome</keyword>
<protein>
    <submittedName>
        <fullName evidence="1">Uncharacterized protein</fullName>
    </submittedName>
</protein>
<organism evidence="1 2">
    <name type="scientific">Parapedobacter indicus</name>
    <dbReference type="NCBI Taxonomy" id="1477437"/>
    <lineage>
        <taxon>Bacteria</taxon>
        <taxon>Pseudomonadati</taxon>
        <taxon>Bacteroidota</taxon>
        <taxon>Sphingobacteriia</taxon>
        <taxon>Sphingobacteriales</taxon>
        <taxon>Sphingobacteriaceae</taxon>
        <taxon>Parapedobacter</taxon>
    </lineage>
</organism>
<dbReference type="AlphaFoldDB" id="A0A1I3IBU9"/>
<evidence type="ECO:0000313" key="2">
    <source>
        <dbReference type="Proteomes" id="UP000198670"/>
    </source>
</evidence>
<dbReference type="Proteomes" id="UP000198670">
    <property type="component" value="Unassembled WGS sequence"/>
</dbReference>
<dbReference type="OrthoDB" id="710724at2"/>
<proteinExistence type="predicted"/>
<dbReference type="RefSeq" id="WP_090626302.1">
    <property type="nucleotide sequence ID" value="NZ_FOQO01000004.1"/>
</dbReference>
<sequence length="78" mass="9135">MEYEFNDIPVEIDGEAHAVDYRYRESGKYGLACYITSEGKQLVVDEDFEVLESTMPKHWKQPMIDRLVALLAVRRRNV</sequence>
<dbReference type="EMBL" id="FOQO01000004">
    <property type="protein sequence ID" value="SFI45406.1"/>
    <property type="molecule type" value="Genomic_DNA"/>
</dbReference>
<evidence type="ECO:0000313" key="1">
    <source>
        <dbReference type="EMBL" id="SFI45406.1"/>
    </source>
</evidence>
<gene>
    <name evidence="1" type="ORF">SAMN05444682_10424</name>
</gene>